<accession>A0ABS5UP34</accession>
<dbReference type="PANTHER" id="PTHR36447:SF2">
    <property type="entry name" value="BETA-GALACTOSIDASE YESZ"/>
    <property type="match status" value="1"/>
</dbReference>
<feature type="domain" description="Glycoside hydrolase family 42 N-terminal" evidence="8">
    <location>
        <begin position="13"/>
        <end position="381"/>
    </location>
</feature>
<dbReference type="EC" id="3.2.1.23" evidence="3"/>
<keyword evidence="11" id="KW-1185">Reference proteome</keyword>
<dbReference type="RefSeq" id="WP_214357909.1">
    <property type="nucleotide sequence ID" value="NZ_JAFEJS010000003.1"/>
</dbReference>
<keyword evidence="7" id="KW-0326">Glycosidase</keyword>
<dbReference type="InterPro" id="IPR013738">
    <property type="entry name" value="Beta_galactosidase_Trimer"/>
</dbReference>
<evidence type="ECO:0000256" key="2">
    <source>
        <dbReference type="ARBA" id="ARBA00005940"/>
    </source>
</evidence>
<comment type="catalytic activity">
    <reaction evidence="1">
        <text>Hydrolysis of terminal non-reducing beta-D-galactose residues in beta-D-galactosides.</text>
        <dbReference type="EC" id="3.2.1.23"/>
    </reaction>
</comment>
<organism evidence="10 11">
    <name type="scientific">Bifidobacterium santillanense</name>
    <dbReference type="NCBI Taxonomy" id="2809028"/>
    <lineage>
        <taxon>Bacteria</taxon>
        <taxon>Bacillati</taxon>
        <taxon>Actinomycetota</taxon>
        <taxon>Actinomycetes</taxon>
        <taxon>Bifidobacteriales</taxon>
        <taxon>Bifidobacteriaceae</taxon>
        <taxon>Bifidobacterium</taxon>
    </lineage>
</organism>
<dbReference type="InterPro" id="IPR013529">
    <property type="entry name" value="Glyco_hydro_42_N"/>
</dbReference>
<evidence type="ECO:0000256" key="7">
    <source>
        <dbReference type="ARBA" id="ARBA00023295"/>
    </source>
</evidence>
<dbReference type="Gene3D" id="3.40.50.880">
    <property type="match status" value="1"/>
</dbReference>
<dbReference type="Gene3D" id="3.20.20.80">
    <property type="entry name" value="Glycosidases"/>
    <property type="match status" value="1"/>
</dbReference>
<feature type="domain" description="Beta-galactosidase trimerisation" evidence="9">
    <location>
        <begin position="479"/>
        <end position="639"/>
    </location>
</feature>
<keyword evidence="6" id="KW-0862">Zinc</keyword>
<evidence type="ECO:0000256" key="3">
    <source>
        <dbReference type="ARBA" id="ARBA00012756"/>
    </source>
</evidence>
<evidence type="ECO:0000256" key="1">
    <source>
        <dbReference type="ARBA" id="ARBA00001412"/>
    </source>
</evidence>
<evidence type="ECO:0000256" key="6">
    <source>
        <dbReference type="ARBA" id="ARBA00022833"/>
    </source>
</evidence>
<protein>
    <recommendedName>
        <fullName evidence="3">beta-galactosidase</fullName>
        <ecNumber evidence="3">3.2.1.23</ecNumber>
    </recommendedName>
</protein>
<dbReference type="CDD" id="cd03143">
    <property type="entry name" value="A4_beta-galactosidase_middle_domain"/>
    <property type="match status" value="1"/>
</dbReference>
<comment type="caution">
    <text evidence="10">The sequence shown here is derived from an EMBL/GenBank/DDBJ whole genome shotgun (WGS) entry which is preliminary data.</text>
</comment>
<proteinExistence type="inferred from homology"/>
<dbReference type="InterPro" id="IPR017853">
    <property type="entry name" value="GH"/>
</dbReference>
<dbReference type="Pfam" id="PF02449">
    <property type="entry name" value="Glyco_hydro_42"/>
    <property type="match status" value="1"/>
</dbReference>
<comment type="similarity">
    <text evidence="2">Belongs to the glycosyl hydrolase 42 family.</text>
</comment>
<dbReference type="PANTHER" id="PTHR36447">
    <property type="entry name" value="BETA-GALACTOSIDASE GANA"/>
    <property type="match status" value="1"/>
</dbReference>
<name>A0ABS5UP34_9BIFI</name>
<evidence type="ECO:0000256" key="4">
    <source>
        <dbReference type="ARBA" id="ARBA00022723"/>
    </source>
</evidence>
<evidence type="ECO:0000313" key="10">
    <source>
        <dbReference type="EMBL" id="MBT1172636.1"/>
    </source>
</evidence>
<evidence type="ECO:0000259" key="8">
    <source>
        <dbReference type="Pfam" id="PF02449"/>
    </source>
</evidence>
<sequence length="723" mass="81086">MTQLDSILFGAAYYDEYMPYDRLDKDVAMLKAAHMNTVRIAESTWATLEPHPGEFDFHHIDRVIDAMEAAGINVIIGTPTYAVPAWLVREHPEILVRQHAGVRRYGPRQIMDIANPDFREAAERVIRALIAHVAGRKAVIGYQIDNETKYYDALNDDVQRAFVADLRERFDDDLDRLNAAFGLNYWSNRITDWDDFPELTETINGSLAGAFDRFRRRIVSDYLAWQASIVREYARDDQFVTQNHDMEWRGYSYGVQPWADHFDNARCLDLTGVDIYHPTESKLTGKEIAFGGDVTRATRNGDNYLVLETEAQGQNGWMPYPGQLRQQAYSHLASGADSVMYWHWHSIHNSFETYWKGVLSHDFEPNPVYREAARFGGELERIGSHLIDLKKRNRVAIVVSNDSLSALNRFTIETGFPKPHPYEEGDSSGLIAYNDVVRWIYDALYELNVEVDILPGDHVAAPDALPEPDGSTSPDLTAAKLDRYDLVVTPALYCADQPLIDLLRGYVERGGHLVSTFKSFVADRDVTVWHDRQPHGLSDVFGVRVGEFTRPETGAAIRFTAGGPLDDVMNGADDDMAVRGILELVEPDDGTRVIAEYTQREWSDYAAVTRNAFGAGWAEWIGTMTSPDAIRELMCDAVRTAVAEAPADHAAIDLNNAMALAGALTVRRGVNRLGRTVTYLFNYSPRTVAVASPFAGTDLLAERRIAAADLLTVKPWGVVIIES</sequence>
<dbReference type="InterPro" id="IPR003476">
    <property type="entry name" value="Glyco_hydro_42"/>
</dbReference>
<dbReference type="Proteomes" id="UP000773064">
    <property type="component" value="Unassembled WGS sequence"/>
</dbReference>
<evidence type="ECO:0000259" key="9">
    <source>
        <dbReference type="Pfam" id="PF08532"/>
    </source>
</evidence>
<gene>
    <name evidence="10" type="ORF">JS528_04560</name>
</gene>
<evidence type="ECO:0000256" key="5">
    <source>
        <dbReference type="ARBA" id="ARBA00022801"/>
    </source>
</evidence>
<keyword evidence="5" id="KW-0378">Hydrolase</keyword>
<dbReference type="SUPFAM" id="SSF52317">
    <property type="entry name" value="Class I glutamine amidotransferase-like"/>
    <property type="match status" value="1"/>
</dbReference>
<dbReference type="InterPro" id="IPR029062">
    <property type="entry name" value="Class_I_gatase-like"/>
</dbReference>
<dbReference type="Pfam" id="PF08532">
    <property type="entry name" value="Glyco_hydro_42M"/>
    <property type="match status" value="1"/>
</dbReference>
<evidence type="ECO:0000313" key="11">
    <source>
        <dbReference type="Proteomes" id="UP000773064"/>
    </source>
</evidence>
<dbReference type="EMBL" id="JAFEJS010000003">
    <property type="protein sequence ID" value="MBT1172636.1"/>
    <property type="molecule type" value="Genomic_DNA"/>
</dbReference>
<reference evidence="10 11" key="1">
    <citation type="journal article" date="2021" name="Environ. Microbiol.">
        <title>Genetic insights into the dark matter of the mammalian gut microbiota through targeted genome reconstruction.</title>
        <authorList>
            <person name="Lugli G.A."/>
            <person name="Alessandri G."/>
            <person name="Milani C."/>
            <person name="Viappiani A."/>
            <person name="Fontana F."/>
            <person name="Tarracchini C."/>
            <person name="Mancabelli L."/>
            <person name="Argentini C."/>
            <person name="Ruiz L."/>
            <person name="Margolles A."/>
            <person name="van Sinderen D."/>
            <person name="Turroni F."/>
            <person name="Ventura M."/>
        </authorList>
    </citation>
    <scope>NUCLEOTIDE SEQUENCE [LARGE SCALE GENOMIC DNA]</scope>
    <source>
        <strain evidence="10 11">MA2</strain>
    </source>
</reference>
<keyword evidence="4" id="KW-0479">Metal-binding</keyword>
<dbReference type="SUPFAM" id="SSF51445">
    <property type="entry name" value="(Trans)glycosidases"/>
    <property type="match status" value="1"/>
</dbReference>